<dbReference type="PANTHER" id="PTHR24148:SF79">
    <property type="entry name" value="HETEROKARYON INCOMPATIBILITY DOMAIN-CONTAINING PROTEIN"/>
    <property type="match status" value="1"/>
</dbReference>
<feature type="domain" description="Heterokaryon incompatibility" evidence="1">
    <location>
        <begin position="43"/>
        <end position="233"/>
    </location>
</feature>
<dbReference type="InterPro" id="IPR052895">
    <property type="entry name" value="HetReg/Transcr_Mod"/>
</dbReference>
<comment type="caution">
    <text evidence="2">The sequence shown here is derived from an EMBL/GenBank/DDBJ whole genome shotgun (WGS) entry which is preliminary data.</text>
</comment>
<proteinExistence type="predicted"/>
<dbReference type="OrthoDB" id="2157530at2759"/>
<dbReference type="AlphaFoldDB" id="A0A8H4JIE4"/>
<sequence length="443" mass="51049">MAVCKHLRRDNSQIRLVRVLPPSPHDTRLSLELRHGYIEDGTYSALSYVWGDSSEQEYILVNGVLFRIHRNLYQALPQFRKNGVIGWLWIDSLCIQQKNIDEKSHQVGLMRAIFSSASRVDSCLGEGTPSTDVAMDFCARIGSKAAMVELDKKNDAYLVCYLKKLFVHPKDLFHFDLEAIRPFIAQPELAAFFVGLIQESCLKAQKSRCNELSKGLYDMMNREYRKRIYINQEAALAKNVLVMCGAKSESLEFIEQTLRSLELFSRLYSLIPLDEPPDILYMCSEISIKLPLLTRRLHQQGRRIPLSRLLYHDFSRRLPQLYTATDPRDLIFALLGVITDNRKLGIQADYRLSLKEVFTVATRAMYECDTDRLDIDLCTPSEGNQAEMPSWVIDWRKIGPKSCQTWPLNPLWRKYHATGNIDRPALVFVDGDNQYGILRRYGI</sequence>
<organism evidence="2 3">
    <name type="scientific">Fusarium acutatum</name>
    <dbReference type="NCBI Taxonomy" id="78861"/>
    <lineage>
        <taxon>Eukaryota</taxon>
        <taxon>Fungi</taxon>
        <taxon>Dikarya</taxon>
        <taxon>Ascomycota</taxon>
        <taxon>Pezizomycotina</taxon>
        <taxon>Sordariomycetes</taxon>
        <taxon>Hypocreomycetidae</taxon>
        <taxon>Hypocreales</taxon>
        <taxon>Nectriaceae</taxon>
        <taxon>Fusarium</taxon>
        <taxon>Fusarium fujikuroi species complex</taxon>
    </lineage>
</organism>
<evidence type="ECO:0000313" key="2">
    <source>
        <dbReference type="EMBL" id="KAF4428816.1"/>
    </source>
</evidence>
<reference evidence="2 3" key="1">
    <citation type="submission" date="2020-01" db="EMBL/GenBank/DDBJ databases">
        <title>Identification and distribution of gene clusters putatively required for synthesis of sphingolipid metabolism inhibitors in phylogenetically diverse species of the filamentous fungus Fusarium.</title>
        <authorList>
            <person name="Kim H.-S."/>
            <person name="Busman M."/>
            <person name="Brown D.W."/>
            <person name="Divon H."/>
            <person name="Uhlig S."/>
            <person name="Proctor R.H."/>
        </authorList>
    </citation>
    <scope>NUCLEOTIDE SEQUENCE [LARGE SCALE GENOMIC DNA]</scope>
    <source>
        <strain evidence="2 3">NRRL 13308</strain>
    </source>
</reference>
<evidence type="ECO:0000313" key="3">
    <source>
        <dbReference type="Proteomes" id="UP000536711"/>
    </source>
</evidence>
<gene>
    <name evidence="2" type="ORF">FACUT_9273</name>
</gene>
<accession>A0A8H4JIE4</accession>
<dbReference type="Pfam" id="PF06985">
    <property type="entry name" value="HET"/>
    <property type="match status" value="1"/>
</dbReference>
<dbReference type="PANTHER" id="PTHR24148">
    <property type="entry name" value="ANKYRIN REPEAT DOMAIN-CONTAINING PROTEIN 39 HOMOLOG-RELATED"/>
    <property type="match status" value="1"/>
</dbReference>
<evidence type="ECO:0000259" key="1">
    <source>
        <dbReference type="Pfam" id="PF06985"/>
    </source>
</evidence>
<dbReference type="Proteomes" id="UP000536711">
    <property type="component" value="Unassembled WGS sequence"/>
</dbReference>
<keyword evidence="3" id="KW-1185">Reference proteome</keyword>
<dbReference type="EMBL" id="JAADJF010000267">
    <property type="protein sequence ID" value="KAF4428816.1"/>
    <property type="molecule type" value="Genomic_DNA"/>
</dbReference>
<name>A0A8H4JIE4_9HYPO</name>
<protein>
    <submittedName>
        <fullName evidence="2">Heterokaryon incompatibility</fullName>
    </submittedName>
</protein>
<dbReference type="InterPro" id="IPR010730">
    <property type="entry name" value="HET"/>
</dbReference>